<proteinExistence type="predicted"/>
<reference evidence="5 6" key="1">
    <citation type="submission" date="2023-04" db="EMBL/GenBank/DDBJ databases">
        <title>Complete genome sequence of Alisedimentitalea scapharcae.</title>
        <authorList>
            <person name="Rong J.-C."/>
            <person name="Yi M.-L."/>
            <person name="Zhao Q."/>
        </authorList>
    </citation>
    <scope>NUCLEOTIDE SEQUENCE [LARGE SCALE GENOMIC DNA]</scope>
    <source>
        <strain evidence="5 6">KCTC 42119</strain>
    </source>
</reference>
<evidence type="ECO:0000313" key="5">
    <source>
        <dbReference type="EMBL" id="WZK87704.1"/>
    </source>
</evidence>
<dbReference type="Gene3D" id="1.10.10.10">
    <property type="entry name" value="Winged helix-like DNA-binding domain superfamily/Winged helix DNA-binding domain"/>
    <property type="match status" value="1"/>
</dbReference>
<dbReference type="SMART" id="SM00418">
    <property type="entry name" value="HTH_ARSR"/>
    <property type="match status" value="1"/>
</dbReference>
<sequence length="111" mass="11881">MNQDTAIDIFAALAQPSRLAIYRMLVNVGPQGLTATAISKRQEIVPSTLSGHLAVLKRAGLLSATRQSREIHYAANLATMNALVSFMLSDCCGGQVENCSEILTLLDHQPG</sequence>
<dbReference type="InterPro" id="IPR011991">
    <property type="entry name" value="ArsR-like_HTH"/>
</dbReference>
<protein>
    <submittedName>
        <fullName evidence="5">Metalloregulator ArsR/SmtB family transcription factor</fullName>
    </submittedName>
</protein>
<evidence type="ECO:0000256" key="2">
    <source>
        <dbReference type="ARBA" id="ARBA00023125"/>
    </source>
</evidence>
<dbReference type="PANTHER" id="PTHR43132">
    <property type="entry name" value="ARSENICAL RESISTANCE OPERON REPRESSOR ARSR-RELATED"/>
    <property type="match status" value="1"/>
</dbReference>
<dbReference type="Pfam" id="PF12840">
    <property type="entry name" value="HTH_20"/>
    <property type="match status" value="1"/>
</dbReference>
<dbReference type="EMBL" id="CP123584">
    <property type="protein sequence ID" value="WZK87704.1"/>
    <property type="molecule type" value="Genomic_DNA"/>
</dbReference>
<keyword evidence="2" id="KW-0238">DNA-binding</keyword>
<dbReference type="PRINTS" id="PR00778">
    <property type="entry name" value="HTHARSR"/>
</dbReference>
<dbReference type="NCBIfam" id="NF033788">
    <property type="entry name" value="HTH_metalloreg"/>
    <property type="match status" value="1"/>
</dbReference>
<keyword evidence="1" id="KW-0805">Transcription regulation</keyword>
<accession>A0ABZ2XS88</accession>
<dbReference type="RefSeq" id="WP_406644993.1">
    <property type="nucleotide sequence ID" value="NZ_CP123584.1"/>
</dbReference>
<evidence type="ECO:0000259" key="4">
    <source>
        <dbReference type="PROSITE" id="PS50987"/>
    </source>
</evidence>
<dbReference type="InterPro" id="IPR051011">
    <property type="entry name" value="Metal_resp_trans_reg"/>
</dbReference>
<dbReference type="CDD" id="cd00090">
    <property type="entry name" value="HTH_ARSR"/>
    <property type="match status" value="1"/>
</dbReference>
<evidence type="ECO:0000256" key="3">
    <source>
        <dbReference type="ARBA" id="ARBA00023163"/>
    </source>
</evidence>
<dbReference type="PANTHER" id="PTHR43132:SF2">
    <property type="entry name" value="ARSENICAL RESISTANCE OPERON REPRESSOR ARSR-RELATED"/>
    <property type="match status" value="1"/>
</dbReference>
<dbReference type="InterPro" id="IPR036388">
    <property type="entry name" value="WH-like_DNA-bd_sf"/>
</dbReference>
<gene>
    <name evidence="5" type="ORF">QEZ52_13950</name>
</gene>
<dbReference type="InterPro" id="IPR036390">
    <property type="entry name" value="WH_DNA-bd_sf"/>
</dbReference>
<name>A0ABZ2XS88_9RHOB</name>
<dbReference type="SUPFAM" id="SSF46785">
    <property type="entry name" value="Winged helix' DNA-binding domain"/>
    <property type="match status" value="1"/>
</dbReference>
<keyword evidence="3" id="KW-0804">Transcription</keyword>
<dbReference type="Proteomes" id="UP001623232">
    <property type="component" value="Chromosome"/>
</dbReference>
<keyword evidence="6" id="KW-1185">Reference proteome</keyword>
<evidence type="ECO:0000313" key="6">
    <source>
        <dbReference type="Proteomes" id="UP001623232"/>
    </source>
</evidence>
<organism evidence="5 6">
    <name type="scientific">Aliisedimentitalea scapharcae</name>
    <dbReference type="NCBI Taxonomy" id="1524259"/>
    <lineage>
        <taxon>Bacteria</taxon>
        <taxon>Pseudomonadati</taxon>
        <taxon>Pseudomonadota</taxon>
        <taxon>Alphaproteobacteria</taxon>
        <taxon>Rhodobacterales</taxon>
        <taxon>Roseobacteraceae</taxon>
        <taxon>Aliisedimentitalea</taxon>
    </lineage>
</organism>
<feature type="domain" description="HTH arsR-type" evidence="4">
    <location>
        <begin position="1"/>
        <end position="95"/>
    </location>
</feature>
<dbReference type="InterPro" id="IPR001845">
    <property type="entry name" value="HTH_ArsR_DNA-bd_dom"/>
</dbReference>
<dbReference type="PROSITE" id="PS50987">
    <property type="entry name" value="HTH_ARSR_2"/>
    <property type="match status" value="1"/>
</dbReference>
<evidence type="ECO:0000256" key="1">
    <source>
        <dbReference type="ARBA" id="ARBA00023015"/>
    </source>
</evidence>